<gene>
    <name evidence="1" type="primary">sca_2</name>
    <name evidence="1" type="ORF">CEXT_751</name>
</gene>
<protein>
    <submittedName>
        <fullName evidence="1">Protein scabrous</fullName>
    </submittedName>
</protein>
<reference evidence="1 2" key="1">
    <citation type="submission" date="2021-06" db="EMBL/GenBank/DDBJ databases">
        <title>Caerostris extrusa draft genome.</title>
        <authorList>
            <person name="Kono N."/>
            <person name="Arakawa K."/>
        </authorList>
    </citation>
    <scope>NUCLEOTIDE SEQUENCE [LARGE SCALE GENOMIC DNA]</scope>
</reference>
<dbReference type="AlphaFoldDB" id="A0AAV4W2T9"/>
<proteinExistence type="predicted"/>
<comment type="caution">
    <text evidence="1">The sequence shown here is derived from an EMBL/GenBank/DDBJ whole genome shotgun (WGS) entry which is preliminary data.</text>
</comment>
<name>A0AAV4W2T9_CAEEX</name>
<sequence length="104" mass="12153">MHQELLRLSRRIEDIKDQNSKESTSYPSRVAIRWLQETVEGLRHEMKEMASTLNTNATLAEKQRIMTNFALLRSDIVALGHRMDSGRELIEKEILLLLNNFVKM</sequence>
<keyword evidence="2" id="KW-1185">Reference proteome</keyword>
<organism evidence="1 2">
    <name type="scientific">Caerostris extrusa</name>
    <name type="common">Bark spider</name>
    <name type="synonym">Caerostris bankana</name>
    <dbReference type="NCBI Taxonomy" id="172846"/>
    <lineage>
        <taxon>Eukaryota</taxon>
        <taxon>Metazoa</taxon>
        <taxon>Ecdysozoa</taxon>
        <taxon>Arthropoda</taxon>
        <taxon>Chelicerata</taxon>
        <taxon>Arachnida</taxon>
        <taxon>Araneae</taxon>
        <taxon>Araneomorphae</taxon>
        <taxon>Entelegynae</taxon>
        <taxon>Araneoidea</taxon>
        <taxon>Araneidae</taxon>
        <taxon>Caerostris</taxon>
    </lineage>
</organism>
<dbReference type="EMBL" id="BPLR01015569">
    <property type="protein sequence ID" value="GIY77032.1"/>
    <property type="molecule type" value="Genomic_DNA"/>
</dbReference>
<evidence type="ECO:0000313" key="1">
    <source>
        <dbReference type="EMBL" id="GIY77032.1"/>
    </source>
</evidence>
<accession>A0AAV4W2T9</accession>
<dbReference type="Proteomes" id="UP001054945">
    <property type="component" value="Unassembled WGS sequence"/>
</dbReference>
<evidence type="ECO:0000313" key="2">
    <source>
        <dbReference type="Proteomes" id="UP001054945"/>
    </source>
</evidence>